<dbReference type="InterPro" id="IPR050229">
    <property type="entry name" value="GlpE_sulfurtransferase"/>
</dbReference>
<dbReference type="PANTHER" id="PTHR43031:SF1">
    <property type="entry name" value="PYRIDINE NUCLEOTIDE-DISULPHIDE OXIDOREDUCTASE"/>
    <property type="match status" value="1"/>
</dbReference>
<gene>
    <name evidence="3" type="ORF">OM944_17295</name>
</gene>
<dbReference type="EMBL" id="CP110226">
    <property type="protein sequence ID" value="UZD22401.1"/>
    <property type="molecule type" value="Genomic_DNA"/>
</dbReference>
<dbReference type="SMART" id="SM00450">
    <property type="entry name" value="RHOD"/>
    <property type="match status" value="1"/>
</dbReference>
<feature type="chain" id="PRO_5045818722" evidence="1">
    <location>
        <begin position="24"/>
        <end position="132"/>
    </location>
</feature>
<keyword evidence="1" id="KW-0732">Signal</keyword>
<dbReference type="Gene3D" id="3.40.250.10">
    <property type="entry name" value="Rhodanese-like domain"/>
    <property type="match status" value="1"/>
</dbReference>
<protein>
    <submittedName>
        <fullName evidence="3">Rhodanese-like domain-containing protein</fullName>
    </submittedName>
</protein>
<evidence type="ECO:0000259" key="2">
    <source>
        <dbReference type="PROSITE" id="PS50206"/>
    </source>
</evidence>
<sequence>MKTPKFLLTVVLLVTLTSGYCFAQNQAVKTLSPAQTEKLAKDSEAVVLIDVRTPEEVAEGHLKGAKPIDIKSETFQQQTAKLDKNKTYILYCKAGVRSEQAARRMLESGFTSIYSLEGGIDAWKAAGKPIEK</sequence>
<dbReference type="PROSITE" id="PS50206">
    <property type="entry name" value="RHODANESE_3"/>
    <property type="match status" value="1"/>
</dbReference>
<dbReference type="Pfam" id="PF00581">
    <property type="entry name" value="Rhodanese"/>
    <property type="match status" value="1"/>
</dbReference>
<dbReference type="RefSeq" id="WP_264808874.1">
    <property type="nucleotide sequence ID" value="NZ_CP110226.1"/>
</dbReference>
<evidence type="ECO:0000313" key="4">
    <source>
        <dbReference type="Proteomes" id="UP001163156"/>
    </source>
</evidence>
<dbReference type="InterPro" id="IPR001763">
    <property type="entry name" value="Rhodanese-like_dom"/>
</dbReference>
<feature type="signal peptide" evidence="1">
    <location>
        <begin position="1"/>
        <end position="23"/>
    </location>
</feature>
<dbReference type="PANTHER" id="PTHR43031">
    <property type="entry name" value="FAD-DEPENDENT OXIDOREDUCTASE"/>
    <property type="match status" value="1"/>
</dbReference>
<dbReference type="Proteomes" id="UP001163156">
    <property type="component" value="Chromosome"/>
</dbReference>
<organism evidence="3 4">
    <name type="scientific">Algoriphagus halophytocola</name>
    <dbReference type="NCBI Taxonomy" id="2991499"/>
    <lineage>
        <taxon>Bacteria</taxon>
        <taxon>Pseudomonadati</taxon>
        <taxon>Bacteroidota</taxon>
        <taxon>Cytophagia</taxon>
        <taxon>Cytophagales</taxon>
        <taxon>Cyclobacteriaceae</taxon>
        <taxon>Algoriphagus</taxon>
    </lineage>
</organism>
<dbReference type="SUPFAM" id="SSF52821">
    <property type="entry name" value="Rhodanese/Cell cycle control phosphatase"/>
    <property type="match status" value="1"/>
</dbReference>
<name>A0ABY6MF33_9BACT</name>
<reference evidence="3" key="1">
    <citation type="submission" date="2022-10" db="EMBL/GenBank/DDBJ databases">
        <title>Algoriphagus sp. a novel bacteria isolate from halophytes salicornia europaea.</title>
        <authorList>
            <person name="Peng Y."/>
            <person name="Jiang L."/>
            <person name="Lee J."/>
        </authorList>
    </citation>
    <scope>NUCLEOTIDE SEQUENCE</scope>
    <source>
        <strain evidence="3">TR-M5</strain>
    </source>
</reference>
<keyword evidence="4" id="KW-1185">Reference proteome</keyword>
<feature type="domain" description="Rhodanese" evidence="2">
    <location>
        <begin position="42"/>
        <end position="132"/>
    </location>
</feature>
<evidence type="ECO:0000256" key="1">
    <source>
        <dbReference type="SAM" id="SignalP"/>
    </source>
</evidence>
<proteinExistence type="predicted"/>
<dbReference type="InterPro" id="IPR036873">
    <property type="entry name" value="Rhodanese-like_dom_sf"/>
</dbReference>
<dbReference type="CDD" id="cd00158">
    <property type="entry name" value="RHOD"/>
    <property type="match status" value="1"/>
</dbReference>
<evidence type="ECO:0000313" key="3">
    <source>
        <dbReference type="EMBL" id="UZD22401.1"/>
    </source>
</evidence>
<accession>A0ABY6MF33</accession>